<accession>A0A5J4USE4</accession>
<dbReference type="PANTHER" id="PTHR24078">
    <property type="entry name" value="DNAJ HOMOLOG SUBFAMILY C MEMBER"/>
    <property type="match status" value="1"/>
</dbReference>
<keyword evidence="1" id="KW-0143">Chaperone</keyword>
<feature type="domain" description="Chaperone DnaJ C-terminal" evidence="2">
    <location>
        <begin position="2"/>
        <end position="68"/>
    </location>
</feature>
<dbReference type="FunFam" id="2.60.260.20:FF:000013">
    <property type="entry name" value="DnaJ subfamily B member 11"/>
    <property type="match status" value="1"/>
</dbReference>
<organism evidence="3 4">
    <name type="scientific">Streblomastix strix</name>
    <dbReference type="NCBI Taxonomy" id="222440"/>
    <lineage>
        <taxon>Eukaryota</taxon>
        <taxon>Metamonada</taxon>
        <taxon>Preaxostyla</taxon>
        <taxon>Oxymonadida</taxon>
        <taxon>Streblomastigidae</taxon>
        <taxon>Streblomastix</taxon>
    </lineage>
</organism>
<dbReference type="GO" id="GO:0005829">
    <property type="term" value="C:cytosol"/>
    <property type="evidence" value="ECO:0007669"/>
    <property type="project" value="TreeGrafter"/>
</dbReference>
<dbReference type="EMBL" id="SNRW01012837">
    <property type="protein sequence ID" value="KAA6373338.1"/>
    <property type="molecule type" value="Genomic_DNA"/>
</dbReference>
<dbReference type="AlphaFoldDB" id="A0A5J4USE4"/>
<dbReference type="GO" id="GO:0006457">
    <property type="term" value="P:protein folding"/>
    <property type="evidence" value="ECO:0007669"/>
    <property type="project" value="InterPro"/>
</dbReference>
<name>A0A5J4USE4_9EUKA</name>
<dbReference type="InterPro" id="IPR051339">
    <property type="entry name" value="DnaJ_subfamily_B"/>
</dbReference>
<dbReference type="Pfam" id="PF01556">
    <property type="entry name" value="DnaJ_C"/>
    <property type="match status" value="1"/>
</dbReference>
<proteinExistence type="predicted"/>
<comment type="caution">
    <text evidence="3">The sequence shown here is derived from an EMBL/GenBank/DDBJ whole genome shotgun (WGS) entry which is preliminary data.</text>
</comment>
<dbReference type="Proteomes" id="UP000324800">
    <property type="component" value="Unassembled WGS sequence"/>
</dbReference>
<protein>
    <recommendedName>
        <fullName evidence="2">Chaperone DnaJ C-terminal domain-containing protein</fullName>
    </recommendedName>
</protein>
<sequence>MKFTLSLGQALCGYDIKVPNLSGGEKRVQGSEVVKPGDSIRIRGGGMPISKQQGQFGDLIITFDIRFPPKLTQEEKAVLWDILGRK</sequence>
<dbReference type="GO" id="GO:0051087">
    <property type="term" value="F:protein-folding chaperone binding"/>
    <property type="evidence" value="ECO:0007669"/>
    <property type="project" value="TreeGrafter"/>
</dbReference>
<gene>
    <name evidence="3" type="ORF">EZS28_031134</name>
</gene>
<dbReference type="InterPro" id="IPR002939">
    <property type="entry name" value="DnaJ_C"/>
</dbReference>
<dbReference type="OrthoDB" id="550424at2759"/>
<reference evidence="3 4" key="1">
    <citation type="submission" date="2019-03" db="EMBL/GenBank/DDBJ databases">
        <title>Single cell metagenomics reveals metabolic interactions within the superorganism composed of flagellate Streblomastix strix and complex community of Bacteroidetes bacteria on its surface.</title>
        <authorList>
            <person name="Treitli S.C."/>
            <person name="Kolisko M."/>
            <person name="Husnik F."/>
            <person name="Keeling P."/>
            <person name="Hampl V."/>
        </authorList>
    </citation>
    <scope>NUCLEOTIDE SEQUENCE [LARGE SCALE GENOMIC DNA]</scope>
    <source>
        <strain evidence="3">ST1C</strain>
    </source>
</reference>
<evidence type="ECO:0000259" key="2">
    <source>
        <dbReference type="Pfam" id="PF01556"/>
    </source>
</evidence>
<dbReference type="PANTHER" id="PTHR24078:SF553">
    <property type="entry name" value="DNAJ HOMOLOG SUBFAMILY B MEMBER 5"/>
    <property type="match status" value="1"/>
</dbReference>
<dbReference type="SUPFAM" id="SSF49493">
    <property type="entry name" value="HSP40/DnaJ peptide-binding domain"/>
    <property type="match status" value="1"/>
</dbReference>
<evidence type="ECO:0000313" key="3">
    <source>
        <dbReference type="EMBL" id="KAA6373338.1"/>
    </source>
</evidence>
<dbReference type="Gene3D" id="2.60.260.20">
    <property type="entry name" value="Urease metallochaperone UreE, N-terminal domain"/>
    <property type="match status" value="1"/>
</dbReference>
<evidence type="ECO:0000256" key="1">
    <source>
        <dbReference type="ARBA" id="ARBA00023186"/>
    </source>
</evidence>
<evidence type="ECO:0000313" key="4">
    <source>
        <dbReference type="Proteomes" id="UP000324800"/>
    </source>
</evidence>
<dbReference type="GO" id="GO:0051082">
    <property type="term" value="F:unfolded protein binding"/>
    <property type="evidence" value="ECO:0007669"/>
    <property type="project" value="InterPro"/>
</dbReference>
<dbReference type="InterPro" id="IPR008971">
    <property type="entry name" value="HSP40/DnaJ_pept-bd"/>
</dbReference>